<accession>A0ABQ0PF10</accession>
<evidence type="ECO:0000313" key="3">
    <source>
        <dbReference type="Proteomes" id="UP001061452"/>
    </source>
</evidence>
<organism evidence="2 3">
    <name type="scientific">Komagataeibacter intermedius NRIC 0521</name>
    <dbReference type="NCBI Taxonomy" id="1307934"/>
    <lineage>
        <taxon>Bacteria</taxon>
        <taxon>Pseudomonadati</taxon>
        <taxon>Pseudomonadota</taxon>
        <taxon>Alphaproteobacteria</taxon>
        <taxon>Acetobacterales</taxon>
        <taxon>Acetobacteraceae</taxon>
        <taxon>Komagataeibacter</taxon>
    </lineage>
</organism>
<dbReference type="Pfam" id="PF07081">
    <property type="entry name" value="DUF1349"/>
    <property type="match status" value="1"/>
</dbReference>
<gene>
    <name evidence="2" type="ORF">AA0521_0566</name>
</gene>
<dbReference type="InterPro" id="IPR009784">
    <property type="entry name" value="DUF1349"/>
</dbReference>
<dbReference type="Proteomes" id="UP001061452">
    <property type="component" value="Unassembled WGS sequence"/>
</dbReference>
<evidence type="ECO:0000256" key="1">
    <source>
        <dbReference type="SAM" id="MobiDB-lite"/>
    </source>
</evidence>
<name>A0ABQ0PF10_9PROT</name>
<sequence>MAGGMALGAQARTSSPWHGDAWVNRPRHSAIAVGMLDMATDKGSDFWMRASIMDGVSRLQVSTDGKIWPPVRLPPFPLADFCLIGPMCRTPERQGLKVRFSDWTPGAPLGKTPHDLT</sequence>
<evidence type="ECO:0000313" key="2">
    <source>
        <dbReference type="EMBL" id="GBQ65862.1"/>
    </source>
</evidence>
<protein>
    <submittedName>
        <fullName evidence="2">Uncharacterized protein</fullName>
    </submittedName>
</protein>
<proteinExistence type="predicted"/>
<dbReference type="EMBL" id="BAQJ01000010">
    <property type="protein sequence ID" value="GBQ65862.1"/>
    <property type="molecule type" value="Genomic_DNA"/>
</dbReference>
<keyword evidence="3" id="KW-1185">Reference proteome</keyword>
<comment type="caution">
    <text evidence="2">The sequence shown here is derived from an EMBL/GenBank/DDBJ whole genome shotgun (WGS) entry which is preliminary data.</text>
</comment>
<dbReference type="Gene3D" id="2.60.120.200">
    <property type="match status" value="1"/>
</dbReference>
<feature type="region of interest" description="Disordered" evidence="1">
    <location>
        <begin position="1"/>
        <end position="20"/>
    </location>
</feature>
<reference evidence="2" key="1">
    <citation type="submission" date="2013-04" db="EMBL/GenBank/DDBJ databases">
        <title>The genome sequencing project of 58 acetic acid bacteria.</title>
        <authorList>
            <person name="Okamoto-Kainuma A."/>
            <person name="Ishikawa M."/>
            <person name="Umino S."/>
            <person name="Koizumi Y."/>
            <person name="Shiwa Y."/>
            <person name="Yoshikawa H."/>
            <person name="Matsutani M."/>
            <person name="Matsushita K."/>
        </authorList>
    </citation>
    <scope>NUCLEOTIDE SEQUENCE</scope>
    <source>
        <strain evidence="2">NRIC 0521</strain>
    </source>
</reference>